<evidence type="ECO:0000313" key="2">
    <source>
        <dbReference type="EMBL" id="KMP05301.1"/>
    </source>
</evidence>
<dbReference type="EMBL" id="DS028095">
    <property type="protein sequence ID" value="KMP05301.1"/>
    <property type="molecule type" value="Genomic_DNA"/>
</dbReference>
<name>A0A0J6Y9H0_COCIT</name>
<protein>
    <submittedName>
        <fullName evidence="2">Uncharacterized protein</fullName>
    </submittedName>
</protein>
<sequence length="141" mass="15598">MHLGRSGLSNSAYCYPDIRVLSWLNAKLGPPLPTDFTYLGMTGADQVIPLLISRAMNTTGFNPAPTQTRLSRRVVSFDSQCGVHLEKGTGKCPWRRSQNKKTLDDVVNELFEGGNFASHPHIPPKMATSRNARWDGKVQAE</sequence>
<dbReference type="Proteomes" id="UP000054565">
    <property type="component" value="Unassembled WGS sequence"/>
</dbReference>
<feature type="region of interest" description="Disordered" evidence="1">
    <location>
        <begin position="121"/>
        <end position="141"/>
    </location>
</feature>
<evidence type="ECO:0000256" key="1">
    <source>
        <dbReference type="SAM" id="MobiDB-lite"/>
    </source>
</evidence>
<gene>
    <name evidence="2" type="ORF">CIRG_04982</name>
</gene>
<evidence type="ECO:0000313" key="3">
    <source>
        <dbReference type="Proteomes" id="UP000054565"/>
    </source>
</evidence>
<proteinExistence type="predicted"/>
<accession>A0A0J6Y9H0</accession>
<feature type="compositionally biased region" description="Basic and acidic residues" evidence="1">
    <location>
        <begin position="132"/>
        <end position="141"/>
    </location>
</feature>
<reference evidence="3" key="1">
    <citation type="journal article" date="2010" name="Genome Res.">
        <title>Population genomic sequencing of Coccidioides fungi reveals recent hybridization and transposon control.</title>
        <authorList>
            <person name="Neafsey D.E."/>
            <person name="Barker B.M."/>
            <person name="Sharpton T.J."/>
            <person name="Stajich J.E."/>
            <person name="Park D.J."/>
            <person name="Whiston E."/>
            <person name="Hung C.-Y."/>
            <person name="McMahan C."/>
            <person name="White J."/>
            <person name="Sykes S."/>
            <person name="Heiman D."/>
            <person name="Young S."/>
            <person name="Zeng Q."/>
            <person name="Abouelleil A."/>
            <person name="Aftuck L."/>
            <person name="Bessette D."/>
            <person name="Brown A."/>
            <person name="FitzGerald M."/>
            <person name="Lui A."/>
            <person name="Macdonald J.P."/>
            <person name="Priest M."/>
            <person name="Orbach M.J."/>
            <person name="Galgiani J.N."/>
            <person name="Kirkland T.N."/>
            <person name="Cole G.T."/>
            <person name="Birren B.W."/>
            <person name="Henn M.R."/>
            <person name="Taylor J.W."/>
            <person name="Rounsley S.D."/>
        </authorList>
    </citation>
    <scope>NUCLEOTIDE SEQUENCE [LARGE SCALE GENOMIC DNA]</scope>
    <source>
        <strain evidence="3">RMSCC 2394</strain>
    </source>
</reference>
<organism evidence="2 3">
    <name type="scientific">Coccidioides immitis RMSCC 2394</name>
    <dbReference type="NCBI Taxonomy" id="404692"/>
    <lineage>
        <taxon>Eukaryota</taxon>
        <taxon>Fungi</taxon>
        <taxon>Dikarya</taxon>
        <taxon>Ascomycota</taxon>
        <taxon>Pezizomycotina</taxon>
        <taxon>Eurotiomycetes</taxon>
        <taxon>Eurotiomycetidae</taxon>
        <taxon>Onygenales</taxon>
        <taxon>Onygenaceae</taxon>
        <taxon>Coccidioides</taxon>
    </lineage>
</organism>
<dbReference type="AlphaFoldDB" id="A0A0J6Y9H0"/>